<evidence type="ECO:0000313" key="9">
    <source>
        <dbReference type="EMBL" id="PUV22640.1"/>
    </source>
</evidence>
<dbReference type="Pfam" id="PF01120">
    <property type="entry name" value="Alpha_L_fucos"/>
    <property type="match status" value="1"/>
</dbReference>
<gene>
    <name evidence="9" type="ORF">DCO56_20800</name>
</gene>
<evidence type="ECO:0000256" key="4">
    <source>
        <dbReference type="ARBA" id="ARBA00022729"/>
    </source>
</evidence>
<evidence type="ECO:0000259" key="8">
    <source>
        <dbReference type="Pfam" id="PF01120"/>
    </source>
</evidence>
<keyword evidence="6" id="KW-0326">Glycosidase</keyword>
<comment type="function">
    <text evidence="1">Alpha-L-fucosidase is responsible for hydrolyzing the alpha-1,6-linked fucose joined to the reducing-end N-acetylglucosamine of the carbohydrate moieties of glycoproteins.</text>
</comment>
<evidence type="ECO:0000256" key="6">
    <source>
        <dbReference type="ARBA" id="ARBA00023295"/>
    </source>
</evidence>
<dbReference type="Gene3D" id="2.60.40.1180">
    <property type="entry name" value="Golgi alpha-mannosidase II"/>
    <property type="match status" value="1"/>
</dbReference>
<dbReference type="RefSeq" id="WP_108635670.1">
    <property type="nucleotide sequence ID" value="NZ_QCXX01000006.1"/>
</dbReference>
<dbReference type="PANTHER" id="PTHR10030:SF37">
    <property type="entry name" value="ALPHA-L-FUCOSIDASE-RELATED"/>
    <property type="match status" value="1"/>
</dbReference>
<dbReference type="EC" id="3.2.1.51" evidence="3"/>
<keyword evidence="5" id="KW-0378">Hydrolase</keyword>
<protein>
    <recommendedName>
        <fullName evidence="3">alpha-L-fucosidase</fullName>
        <ecNumber evidence="3">3.2.1.51</ecNumber>
    </recommendedName>
</protein>
<dbReference type="SMART" id="SM00812">
    <property type="entry name" value="Alpha_L_fucos"/>
    <property type="match status" value="1"/>
</dbReference>
<dbReference type="InterPro" id="IPR017853">
    <property type="entry name" value="GH"/>
</dbReference>
<keyword evidence="10" id="KW-1185">Reference proteome</keyword>
<evidence type="ECO:0000256" key="7">
    <source>
        <dbReference type="SAM" id="SignalP"/>
    </source>
</evidence>
<feature type="signal peptide" evidence="7">
    <location>
        <begin position="1"/>
        <end position="27"/>
    </location>
</feature>
<proteinExistence type="inferred from homology"/>
<evidence type="ECO:0000256" key="1">
    <source>
        <dbReference type="ARBA" id="ARBA00004071"/>
    </source>
</evidence>
<accession>A0A363NPJ5</accession>
<name>A0A363NPJ5_9SPHI</name>
<evidence type="ECO:0000256" key="2">
    <source>
        <dbReference type="ARBA" id="ARBA00007951"/>
    </source>
</evidence>
<evidence type="ECO:0000313" key="10">
    <source>
        <dbReference type="Proteomes" id="UP000250831"/>
    </source>
</evidence>
<keyword evidence="4 7" id="KW-0732">Signal</keyword>
<dbReference type="GO" id="GO:0005764">
    <property type="term" value="C:lysosome"/>
    <property type="evidence" value="ECO:0007669"/>
    <property type="project" value="TreeGrafter"/>
</dbReference>
<dbReference type="PRINTS" id="PR00741">
    <property type="entry name" value="GLHYDRLASE29"/>
</dbReference>
<dbReference type="InterPro" id="IPR057739">
    <property type="entry name" value="Glyco_hydro_29_N"/>
</dbReference>
<feature type="chain" id="PRO_5017008642" description="alpha-L-fucosidase" evidence="7">
    <location>
        <begin position="28"/>
        <end position="613"/>
    </location>
</feature>
<reference evidence="9 10" key="1">
    <citation type="submission" date="2018-04" db="EMBL/GenBank/DDBJ databases">
        <title>Sphingobacterium sp. M46 Genome.</title>
        <authorList>
            <person name="Cheng J."/>
            <person name="Li Y."/>
        </authorList>
    </citation>
    <scope>NUCLEOTIDE SEQUENCE [LARGE SCALE GENOMIC DNA]</scope>
    <source>
        <strain evidence="9 10">M46</strain>
    </source>
</reference>
<dbReference type="SUPFAM" id="SSF51445">
    <property type="entry name" value="(Trans)glycosidases"/>
    <property type="match status" value="1"/>
</dbReference>
<dbReference type="PANTHER" id="PTHR10030">
    <property type="entry name" value="ALPHA-L-FUCOSIDASE"/>
    <property type="match status" value="1"/>
</dbReference>
<dbReference type="InterPro" id="IPR016286">
    <property type="entry name" value="FUC_metazoa-typ"/>
</dbReference>
<comment type="similarity">
    <text evidence="2">Belongs to the glycosyl hydrolase 29 family.</text>
</comment>
<feature type="domain" description="Glycoside hydrolase family 29 N-terminal" evidence="8">
    <location>
        <begin position="39"/>
        <end position="369"/>
    </location>
</feature>
<comment type="caution">
    <text evidence="9">The sequence shown here is derived from an EMBL/GenBank/DDBJ whole genome shotgun (WGS) entry which is preliminary data.</text>
</comment>
<dbReference type="GO" id="GO:0006004">
    <property type="term" value="P:fucose metabolic process"/>
    <property type="evidence" value="ECO:0007669"/>
    <property type="project" value="InterPro"/>
</dbReference>
<dbReference type="Proteomes" id="UP000250831">
    <property type="component" value="Unassembled WGS sequence"/>
</dbReference>
<dbReference type="OrthoDB" id="107551at2"/>
<sequence length="613" mass="69644">MMKINFFKWKCAVAVGMLLCMTEGAISQTKSPPYEGVAGWQETQDKRMEWFKEARFGLFIHWGLYSAAGGSFEGKQYPQHYAEWIQTWGKIPSKQYAEVLKPKFTLRSFDPKSWARLAKKTGMKYMVLTSRHHEGFSLFNSQQPYALKNDVTGTANLSPKGRDLYREIMEAFRQEGMKVGAYYSLLDWQHPDSYEAFQLNPNTDNHQPDHERYKAYLYGQIKELAQHYGRLDMLWPDFSSKQREGEAWGTKHILTDLIKWQPNIIINNRFWNGLENKNGDIGTPEKYIPPTGLPGMYWEVSHTMNESYGYSAHDQNWKSFPKIMQLFVETVSKGGNFLLNVGPDGDGAIPEPAVRIMEQIGDWMKINSEAIYGTTASPFQALDWGYCTQKNGKLYLHVFDRPASGKIDLPIKNKVTAVYTLASPKTKVKPASENGKPVIPVDTFDKGKGPKVIVVEIQGKPIIEESLTQTQADGRIVMNANNAKLQEGKGLKIIGAHTHDPNRPNAIGQWKDLQDRVFWDIKIQKPGKYKVLINYLPNNKHRGKIMLSMLGQQLPWEFIAEQVTKFKEVSMGTIEVSQQVIGEPSTKVILQATAIEGDVLPEIVSITLVPIQE</sequence>
<dbReference type="EMBL" id="QCXX01000006">
    <property type="protein sequence ID" value="PUV22640.1"/>
    <property type="molecule type" value="Genomic_DNA"/>
</dbReference>
<evidence type="ECO:0000256" key="5">
    <source>
        <dbReference type="ARBA" id="ARBA00022801"/>
    </source>
</evidence>
<dbReference type="Gene3D" id="3.20.20.80">
    <property type="entry name" value="Glycosidases"/>
    <property type="match status" value="1"/>
</dbReference>
<dbReference type="GO" id="GO:0016139">
    <property type="term" value="P:glycoside catabolic process"/>
    <property type="evidence" value="ECO:0007669"/>
    <property type="project" value="TreeGrafter"/>
</dbReference>
<dbReference type="InterPro" id="IPR013780">
    <property type="entry name" value="Glyco_hydro_b"/>
</dbReference>
<organism evidence="9 10">
    <name type="scientific">Sphingobacterium athyrii</name>
    <dbReference type="NCBI Taxonomy" id="2152717"/>
    <lineage>
        <taxon>Bacteria</taxon>
        <taxon>Pseudomonadati</taxon>
        <taxon>Bacteroidota</taxon>
        <taxon>Sphingobacteriia</taxon>
        <taxon>Sphingobacteriales</taxon>
        <taxon>Sphingobacteriaceae</taxon>
        <taxon>Sphingobacterium</taxon>
    </lineage>
</organism>
<dbReference type="InterPro" id="IPR000933">
    <property type="entry name" value="Glyco_hydro_29"/>
</dbReference>
<dbReference type="AlphaFoldDB" id="A0A363NPJ5"/>
<evidence type="ECO:0000256" key="3">
    <source>
        <dbReference type="ARBA" id="ARBA00012662"/>
    </source>
</evidence>
<dbReference type="GO" id="GO:0004560">
    <property type="term" value="F:alpha-L-fucosidase activity"/>
    <property type="evidence" value="ECO:0007669"/>
    <property type="project" value="InterPro"/>
</dbReference>